<dbReference type="GeneID" id="80531964"/>
<sequence length="800" mass="83523">MPPVAYSTGCVCGVSLYSVWAAGPGSARALLALLCRAPDGSCDAKFALVDVPVRAVNALARGARDVTAARLEDLARAAAAPRALPLATLGHAAVWKALYAVAVAALRARLGPFRFYREARLGVDEADGLLVAVEEAPGGGAEAAPRAAVLRSALRLDVEEAAVRAAAAAAPGGALARARLCAMRDGHADLAAPGTRVEFELTSRDARFLRVFGDVAQPPRKRVGALADVFAHREYRVRTGGPGAAPARLRALVPVGFDCLVADARAFSPVAALLVLAQWHAALFADGPPAQALGFLGPQLSPGGEERDYCLLLGFPGVPLVLSAADPAAVRADLDAHALTDGLWPALGAHALHALGPPEALLDAAAAANLERRAAAARRALAAAPAAADAGDWPAGRVSTILDSPACVRGLWLAKFDFAAFFPTLYAHLVPEHARLALAIRARRAGRPGLKPALLAFFGGLRHVQAPAYEAVIALANAVAAAVERAANARGFAVCTYVKDGFWGAFAGAAPGAVPRAAARRRALALREACQRAAEEVLRAAGLRAPEGAGLHLRFEGLFTHAVSWSATRYWLWDAEAPAAGEEAAGGEESEHLAGFPCRTEFGRLAKRSLAELLRRAAAGGEPPEATVAAAAEACDALVLAAFERRDDPRFWSATMPIADWGELPRGALAGGDLLDADHGPRPYVLVAGHEEAPFPLPWTLYRAPLLLPGIACRAHMAPVLQELARMLNGALAAFAREDAEEAARGEDGADETAEGAGGEEEEGEDEKEEDDEKEEEEEEDGAPAAKFAYDLDAFDFLFA</sequence>
<evidence type="ECO:0000313" key="3">
    <source>
        <dbReference type="Proteomes" id="UP000326033"/>
    </source>
</evidence>
<dbReference type="GO" id="GO:0004386">
    <property type="term" value="F:helicase activity"/>
    <property type="evidence" value="ECO:0007669"/>
    <property type="project" value="UniProtKB-KW"/>
</dbReference>
<dbReference type="InterPro" id="IPR004996">
    <property type="entry name" value="HSV_HEPA"/>
</dbReference>
<accession>A0A455JMF7</accession>
<dbReference type="EMBL" id="MH036943">
    <property type="protein sequence ID" value="AVT50772.1"/>
    <property type="molecule type" value="Genomic_DNA"/>
</dbReference>
<dbReference type="RefSeq" id="YP_010794948.1">
    <property type="nucleotide sequence ID" value="NC_075563.1"/>
</dbReference>
<keyword evidence="3" id="KW-1185">Reference proteome</keyword>
<dbReference type="GO" id="GO:0019079">
    <property type="term" value="P:viral genome replication"/>
    <property type="evidence" value="ECO:0007669"/>
    <property type="project" value="InterPro"/>
</dbReference>
<keyword evidence="2" id="KW-0378">Hydrolase</keyword>
<organism evidence="2 3">
    <name type="scientific">Cervid alphaherpesvirus 2</name>
    <dbReference type="NCBI Taxonomy" id="365327"/>
    <lineage>
        <taxon>Viruses</taxon>
        <taxon>Duplodnaviria</taxon>
        <taxon>Heunggongvirae</taxon>
        <taxon>Peploviricota</taxon>
        <taxon>Herviviricetes</taxon>
        <taxon>Herpesvirales</taxon>
        <taxon>Orthoherpesviridae</taxon>
        <taxon>Alphaherpesvirinae</taxon>
        <taxon>Varicellovirus</taxon>
        <taxon>Varicellovirus cervidalpha2</taxon>
    </lineage>
</organism>
<dbReference type="Proteomes" id="UP000326033">
    <property type="component" value="Segment"/>
</dbReference>
<dbReference type="HAMAP" id="MF_04010">
    <property type="entry name" value="HSV_HEPA"/>
    <property type="match status" value="1"/>
</dbReference>
<evidence type="ECO:0000256" key="1">
    <source>
        <dbReference type="SAM" id="MobiDB-lite"/>
    </source>
</evidence>
<feature type="compositionally biased region" description="Acidic residues" evidence="1">
    <location>
        <begin position="749"/>
        <end position="782"/>
    </location>
</feature>
<evidence type="ECO:0000313" key="2">
    <source>
        <dbReference type="EMBL" id="AVT50772.1"/>
    </source>
</evidence>
<proteinExistence type="inferred from homology"/>
<name>A0A455JMF7_9ALPH</name>
<feature type="compositionally biased region" description="Basic and acidic residues" evidence="1">
    <location>
        <begin position="739"/>
        <end position="748"/>
    </location>
</feature>
<protein>
    <submittedName>
        <fullName evidence="2">Helicase-primase subunit</fullName>
    </submittedName>
</protein>
<gene>
    <name evidence="2" type="primary">UL8</name>
</gene>
<keyword evidence="2" id="KW-0547">Nucleotide-binding</keyword>
<dbReference type="Pfam" id="PF03324">
    <property type="entry name" value="Herpes_HEPA"/>
    <property type="match status" value="1"/>
</dbReference>
<reference evidence="2 3" key="1">
    <citation type="submission" date="2018-03" db="EMBL/GenBank/DDBJ databases">
        <title>Cervid herpesvirus genomes.</title>
        <authorList>
            <person name="Das Neves C.G."/>
            <person name="Davison A.J."/>
        </authorList>
    </citation>
    <scope>NUCLEOTIDE SEQUENCE [LARGE SCALE GENOMIC DNA]</scope>
    <source>
        <strain evidence="2 3">Norway</strain>
    </source>
</reference>
<keyword evidence="2" id="KW-0347">Helicase</keyword>
<feature type="region of interest" description="Disordered" evidence="1">
    <location>
        <begin position="739"/>
        <end position="787"/>
    </location>
</feature>
<dbReference type="KEGG" id="vg:80531964"/>
<keyword evidence="2" id="KW-0067">ATP-binding</keyword>